<protein>
    <submittedName>
        <fullName evidence="1">Uncharacterized protein</fullName>
    </submittedName>
</protein>
<evidence type="ECO:0000313" key="2">
    <source>
        <dbReference type="Proteomes" id="UP001497516"/>
    </source>
</evidence>
<keyword evidence="2" id="KW-1185">Reference proteome</keyword>
<dbReference type="Proteomes" id="UP001497516">
    <property type="component" value="Chromosome 9"/>
</dbReference>
<evidence type="ECO:0000313" key="1">
    <source>
        <dbReference type="EMBL" id="CAL1412742.1"/>
    </source>
</evidence>
<dbReference type="AlphaFoldDB" id="A0AAV2GQI8"/>
<accession>A0AAV2GQI8</accession>
<proteinExistence type="predicted"/>
<gene>
    <name evidence="1" type="ORF">LTRI10_LOCUS52015</name>
</gene>
<reference evidence="1 2" key="1">
    <citation type="submission" date="2024-04" db="EMBL/GenBank/DDBJ databases">
        <authorList>
            <person name="Fracassetti M."/>
        </authorList>
    </citation>
    <scope>NUCLEOTIDE SEQUENCE [LARGE SCALE GENOMIC DNA]</scope>
</reference>
<name>A0AAV2GQI8_9ROSI</name>
<organism evidence="1 2">
    <name type="scientific">Linum trigynum</name>
    <dbReference type="NCBI Taxonomy" id="586398"/>
    <lineage>
        <taxon>Eukaryota</taxon>
        <taxon>Viridiplantae</taxon>
        <taxon>Streptophyta</taxon>
        <taxon>Embryophyta</taxon>
        <taxon>Tracheophyta</taxon>
        <taxon>Spermatophyta</taxon>
        <taxon>Magnoliopsida</taxon>
        <taxon>eudicotyledons</taxon>
        <taxon>Gunneridae</taxon>
        <taxon>Pentapetalae</taxon>
        <taxon>rosids</taxon>
        <taxon>fabids</taxon>
        <taxon>Malpighiales</taxon>
        <taxon>Linaceae</taxon>
        <taxon>Linum</taxon>
    </lineage>
</organism>
<dbReference type="EMBL" id="OZ034822">
    <property type="protein sequence ID" value="CAL1412742.1"/>
    <property type="molecule type" value="Genomic_DNA"/>
</dbReference>
<sequence length="163" mass="18235">MQRYLMTSLFRSSRYVGSAKSIPCSIFVSWTAAVSTGRLYASVSCENPAPNSSARVKQITGHQKFALKRLLDKMEGHLSDPFDPSHHYASQFEEDEARKGWDGVSVLESELEPALKDPILEFGMYNKVDAELLPSIQKLLLKMMLSGEYDDLVLVKDNETGSL</sequence>